<evidence type="ECO:0000259" key="10">
    <source>
        <dbReference type="PROSITE" id="PS50943"/>
    </source>
</evidence>
<evidence type="ECO:0000313" key="12">
    <source>
        <dbReference type="Proteomes" id="UP000539146"/>
    </source>
</evidence>
<evidence type="ECO:0000256" key="7">
    <source>
        <dbReference type="ARBA" id="ARBA00022840"/>
    </source>
</evidence>
<accession>A0A850DY61</accession>
<proteinExistence type="inferred from homology"/>
<dbReference type="Gene3D" id="1.10.260.40">
    <property type="entry name" value="lambda repressor-like DNA-binding domains"/>
    <property type="match status" value="1"/>
</dbReference>
<evidence type="ECO:0000256" key="8">
    <source>
        <dbReference type="ARBA" id="ARBA00022842"/>
    </source>
</evidence>
<dbReference type="CDD" id="cd00093">
    <property type="entry name" value="HTH_XRE"/>
    <property type="match status" value="1"/>
</dbReference>
<dbReference type="GO" id="GO:0003677">
    <property type="term" value="F:DNA binding"/>
    <property type="evidence" value="ECO:0007669"/>
    <property type="project" value="InterPro"/>
</dbReference>
<dbReference type="PANTHER" id="PTHR33571:SF12">
    <property type="entry name" value="BSL3053 PROTEIN"/>
    <property type="match status" value="1"/>
</dbReference>
<dbReference type="GO" id="GO:0005524">
    <property type="term" value="F:ATP binding"/>
    <property type="evidence" value="ECO:0007669"/>
    <property type="project" value="UniProtKB-KW"/>
</dbReference>
<dbReference type="Proteomes" id="UP000539146">
    <property type="component" value="Unassembled WGS sequence"/>
</dbReference>
<keyword evidence="4" id="KW-0548">Nucleotidyltransferase</keyword>
<dbReference type="PANTHER" id="PTHR33571">
    <property type="entry name" value="SSL8005 PROTEIN"/>
    <property type="match status" value="1"/>
</dbReference>
<comment type="caution">
    <text evidence="11">The sequence shown here is derived from an EMBL/GenBank/DDBJ whole genome shotgun (WGS) entry which is preliminary data.</text>
</comment>
<dbReference type="GO" id="GO:0016779">
    <property type="term" value="F:nucleotidyltransferase activity"/>
    <property type="evidence" value="ECO:0007669"/>
    <property type="project" value="UniProtKB-KW"/>
</dbReference>
<dbReference type="RefSeq" id="WP_058742756.1">
    <property type="nucleotide sequence ID" value="NZ_BAAAWP010000001.1"/>
</dbReference>
<feature type="domain" description="HTH cro/C1-type" evidence="10">
    <location>
        <begin position="10"/>
        <end position="65"/>
    </location>
</feature>
<dbReference type="GO" id="GO:0046872">
    <property type="term" value="F:metal ion binding"/>
    <property type="evidence" value="ECO:0007669"/>
    <property type="project" value="UniProtKB-KW"/>
</dbReference>
<evidence type="ECO:0000313" key="11">
    <source>
        <dbReference type="EMBL" id="NUU29355.1"/>
    </source>
</evidence>
<dbReference type="InterPro" id="IPR010982">
    <property type="entry name" value="Lambda_DNA-bd_dom_sf"/>
</dbReference>
<keyword evidence="8" id="KW-0460">Magnesium</keyword>
<organism evidence="11 12">
    <name type="scientific">Curtobacterium citreum</name>
    <dbReference type="NCBI Taxonomy" id="2036"/>
    <lineage>
        <taxon>Bacteria</taxon>
        <taxon>Bacillati</taxon>
        <taxon>Actinomycetota</taxon>
        <taxon>Actinomycetes</taxon>
        <taxon>Micrococcales</taxon>
        <taxon>Microbacteriaceae</taxon>
        <taxon>Curtobacterium</taxon>
    </lineage>
</organism>
<keyword evidence="3" id="KW-0808">Transferase</keyword>
<dbReference type="EMBL" id="JABMCG010000123">
    <property type="protein sequence ID" value="NUU29355.1"/>
    <property type="molecule type" value="Genomic_DNA"/>
</dbReference>
<dbReference type="Pfam" id="PF01909">
    <property type="entry name" value="NTP_transf_2"/>
    <property type="match status" value="1"/>
</dbReference>
<evidence type="ECO:0000256" key="6">
    <source>
        <dbReference type="ARBA" id="ARBA00022741"/>
    </source>
</evidence>
<name>A0A850DY61_9MICO</name>
<dbReference type="PROSITE" id="PS50943">
    <property type="entry name" value="HTH_CROC1"/>
    <property type="match status" value="1"/>
</dbReference>
<evidence type="ECO:0000256" key="1">
    <source>
        <dbReference type="ARBA" id="ARBA00001946"/>
    </source>
</evidence>
<evidence type="ECO:0000256" key="9">
    <source>
        <dbReference type="ARBA" id="ARBA00038276"/>
    </source>
</evidence>
<protein>
    <submittedName>
        <fullName evidence="11">XRE family transcriptional regulator</fullName>
    </submittedName>
</protein>
<dbReference type="InterPro" id="IPR043519">
    <property type="entry name" value="NT_sf"/>
</dbReference>
<dbReference type="InterPro" id="IPR052038">
    <property type="entry name" value="Type-VII_TA_antitoxin"/>
</dbReference>
<keyword evidence="7" id="KW-0067">ATP-binding</keyword>
<reference evidence="11 12" key="1">
    <citation type="submission" date="2020-05" db="EMBL/GenBank/DDBJ databases">
        <title>Genome Sequencing of Type Strains.</title>
        <authorList>
            <person name="Lemaire J.F."/>
            <person name="Inderbitzin P."/>
            <person name="Gregorio O.A."/>
            <person name="Collins S.B."/>
            <person name="Wespe N."/>
            <person name="Knight-Connoni V."/>
        </authorList>
    </citation>
    <scope>NUCLEOTIDE SEQUENCE [LARGE SCALE GENOMIC DNA]</scope>
    <source>
        <strain evidence="11 12">DSM 20512</strain>
    </source>
</reference>
<keyword evidence="5" id="KW-0479">Metal-binding</keyword>
<dbReference type="AlphaFoldDB" id="A0A850DY61"/>
<keyword evidence="2" id="KW-1277">Toxin-antitoxin system</keyword>
<evidence type="ECO:0000256" key="3">
    <source>
        <dbReference type="ARBA" id="ARBA00022679"/>
    </source>
</evidence>
<keyword evidence="6" id="KW-0547">Nucleotide-binding</keyword>
<dbReference type="SUPFAM" id="SSF47413">
    <property type="entry name" value="lambda repressor-like DNA-binding domains"/>
    <property type="match status" value="1"/>
</dbReference>
<dbReference type="SUPFAM" id="SSF81301">
    <property type="entry name" value="Nucleotidyltransferase"/>
    <property type="match status" value="1"/>
</dbReference>
<comment type="cofactor">
    <cofactor evidence="1">
        <name>Mg(2+)</name>
        <dbReference type="ChEBI" id="CHEBI:18420"/>
    </cofactor>
</comment>
<evidence type="ECO:0000256" key="5">
    <source>
        <dbReference type="ARBA" id="ARBA00022723"/>
    </source>
</evidence>
<dbReference type="InterPro" id="IPR001387">
    <property type="entry name" value="Cro/C1-type_HTH"/>
</dbReference>
<evidence type="ECO:0000256" key="2">
    <source>
        <dbReference type="ARBA" id="ARBA00022649"/>
    </source>
</evidence>
<sequence>MRIDRAADLLRAAREDVGMSQSALASAAGMQQPTISAYESGRKQPRGETLARLLRAARVRPSIPLALYADDILRAAERHHLTNVRVFGSAVRGQDHEDSDIDLLVSLTPDASLFDLGGFAHEVETITGFTTDLLTDDLDGDDAFRHVLDEAVPL</sequence>
<dbReference type="Gene3D" id="3.30.460.10">
    <property type="entry name" value="Beta Polymerase, domain 2"/>
    <property type="match status" value="1"/>
</dbReference>
<dbReference type="SMART" id="SM00530">
    <property type="entry name" value="HTH_XRE"/>
    <property type="match status" value="1"/>
</dbReference>
<gene>
    <name evidence="11" type="ORF">HP467_14765</name>
</gene>
<dbReference type="CDD" id="cd05403">
    <property type="entry name" value="NT_KNTase_like"/>
    <property type="match status" value="1"/>
</dbReference>
<evidence type="ECO:0000256" key="4">
    <source>
        <dbReference type="ARBA" id="ARBA00022695"/>
    </source>
</evidence>
<dbReference type="InterPro" id="IPR002934">
    <property type="entry name" value="Polymerase_NTP_transf_dom"/>
</dbReference>
<comment type="similarity">
    <text evidence="9">Belongs to the MntA antitoxin family.</text>
</comment>
<dbReference type="Pfam" id="PF01381">
    <property type="entry name" value="HTH_3"/>
    <property type="match status" value="1"/>
</dbReference>